<accession>A0A8H6Q290</accession>
<organism evidence="4 6">
    <name type="scientific">Aspergillus hiratsukae</name>
    <dbReference type="NCBI Taxonomy" id="1194566"/>
    <lineage>
        <taxon>Eukaryota</taxon>
        <taxon>Fungi</taxon>
        <taxon>Dikarya</taxon>
        <taxon>Ascomycota</taxon>
        <taxon>Pezizomycotina</taxon>
        <taxon>Eurotiomycetes</taxon>
        <taxon>Eurotiomycetidae</taxon>
        <taxon>Eurotiales</taxon>
        <taxon>Aspergillaceae</taxon>
        <taxon>Aspergillus</taxon>
        <taxon>Aspergillus subgen. Fumigati</taxon>
    </lineage>
</organism>
<comment type="caution">
    <text evidence="4">The sequence shown here is derived from an EMBL/GenBank/DDBJ whole genome shotgun (WGS) entry which is preliminary data.</text>
</comment>
<name>A0A8H6Q290_9EURO</name>
<dbReference type="SUPFAM" id="SSF50129">
    <property type="entry name" value="GroES-like"/>
    <property type="match status" value="1"/>
</dbReference>
<feature type="region of interest" description="Disordered" evidence="1">
    <location>
        <begin position="302"/>
        <end position="328"/>
    </location>
</feature>
<dbReference type="CDD" id="cd05289">
    <property type="entry name" value="MDR_like_2"/>
    <property type="match status" value="1"/>
</dbReference>
<dbReference type="PANTHER" id="PTHR43482:SF1">
    <property type="entry name" value="PROTEIN AST1-RELATED"/>
    <property type="match status" value="1"/>
</dbReference>
<evidence type="ECO:0000313" key="5">
    <source>
        <dbReference type="Proteomes" id="UP000630445"/>
    </source>
</evidence>
<feature type="domain" description="Enoyl reductase (ER)" evidence="2">
    <location>
        <begin position="46"/>
        <end position="388"/>
    </location>
</feature>
<evidence type="ECO:0000313" key="3">
    <source>
        <dbReference type="EMBL" id="KAF7122979.1"/>
    </source>
</evidence>
<dbReference type="InterPro" id="IPR020843">
    <property type="entry name" value="ER"/>
</dbReference>
<dbReference type="Gene3D" id="3.40.50.720">
    <property type="entry name" value="NAD(P)-binding Rossmann-like Domain"/>
    <property type="match status" value="1"/>
</dbReference>
<dbReference type="GO" id="GO:0016491">
    <property type="term" value="F:oxidoreductase activity"/>
    <property type="evidence" value="ECO:0007669"/>
    <property type="project" value="InterPro"/>
</dbReference>
<gene>
    <name evidence="3" type="ORF">CNMCM5793_001155</name>
    <name evidence="4" type="ORF">CNMCM6106_000822</name>
</gene>
<evidence type="ECO:0000259" key="2">
    <source>
        <dbReference type="SMART" id="SM00829"/>
    </source>
</evidence>
<dbReference type="OrthoDB" id="414243at2759"/>
<evidence type="ECO:0000313" key="6">
    <source>
        <dbReference type="Proteomes" id="UP000662466"/>
    </source>
</evidence>
<dbReference type="AlphaFoldDB" id="A0A8H6Q290"/>
<keyword evidence="5" id="KW-1185">Reference proteome</keyword>
<evidence type="ECO:0000313" key="4">
    <source>
        <dbReference type="EMBL" id="KAF7164241.1"/>
    </source>
</evidence>
<protein>
    <recommendedName>
        <fullName evidence="2">Enoyl reductase (ER) domain-containing protein</fullName>
    </recommendedName>
</protein>
<dbReference type="PANTHER" id="PTHR43482">
    <property type="entry name" value="PROTEIN AST1-RELATED"/>
    <property type="match status" value="1"/>
</dbReference>
<dbReference type="InterPro" id="IPR052585">
    <property type="entry name" value="Lipid_raft_assoc_Zn_ADH"/>
</dbReference>
<reference evidence="4" key="1">
    <citation type="submission" date="2020-06" db="EMBL/GenBank/DDBJ databases">
        <title>Draft genome sequences of strains closely related to Aspergillus parafelis and Aspergillus hiratsukae.</title>
        <authorList>
            <person name="Dos Santos R.A.C."/>
            <person name="Rivero-Menendez O."/>
            <person name="Steenwyk J.L."/>
            <person name="Mead M.E."/>
            <person name="Goldman G.H."/>
            <person name="Alastruey-Izquierdo A."/>
            <person name="Rokas A."/>
        </authorList>
    </citation>
    <scope>NUCLEOTIDE SEQUENCE</scope>
    <source>
        <strain evidence="3">CNM-CM5793</strain>
        <strain evidence="4">CNM-CM6106</strain>
    </source>
</reference>
<dbReference type="Proteomes" id="UP000662466">
    <property type="component" value="Unassembled WGS sequence"/>
</dbReference>
<dbReference type="SUPFAM" id="SSF51735">
    <property type="entry name" value="NAD(P)-binding Rossmann-fold domains"/>
    <property type="match status" value="1"/>
</dbReference>
<dbReference type="InterPro" id="IPR036291">
    <property type="entry name" value="NAD(P)-bd_dom_sf"/>
</dbReference>
<proteinExistence type="predicted"/>
<dbReference type="EMBL" id="JACBAF010002194">
    <property type="protein sequence ID" value="KAF7164241.1"/>
    <property type="molecule type" value="Genomic_DNA"/>
</dbReference>
<sequence>MKPAKPAQANMDEQTFIPKTMRALYYSPSDDNNSNDVTAVDRPEPGLIFDTDFPTPIPSPSQYLIKVQTAAFSHDELRLAKVLNPRISIPQIPLHNFCGNVISTPAEDHWHADGPKFKVDDVVFGLISHSRDGAAADYALATENELAFKPRNISAAEAATIPVPALTAWQALFTYGKLDPNDTDHVRGGLRVLVTNARNSEVGIQALQLLRAPSLFPDYRPWICATCDNEEQGTTLREQFQVDEYIVAALPLPADWDLAKTFKQKKWEPVDIVLDCADDEMFQQAHSPAVIKEQGAVLTAVDSTPAQNGRTEEDPQTSNGSKKKKGPLSRFIAVEPDGKALAHIATLVEENSVRGRVESITDLINGADILGAGAAGAGGGRRGGMMVIRVNP</sequence>
<dbReference type="EMBL" id="JACBAD010001999">
    <property type="protein sequence ID" value="KAF7122979.1"/>
    <property type="molecule type" value="Genomic_DNA"/>
</dbReference>
<dbReference type="Gene3D" id="3.90.180.10">
    <property type="entry name" value="Medium-chain alcohol dehydrogenases, catalytic domain"/>
    <property type="match status" value="1"/>
</dbReference>
<dbReference type="Proteomes" id="UP000630445">
    <property type="component" value="Unassembled WGS sequence"/>
</dbReference>
<dbReference type="InterPro" id="IPR011032">
    <property type="entry name" value="GroES-like_sf"/>
</dbReference>
<evidence type="ECO:0000256" key="1">
    <source>
        <dbReference type="SAM" id="MobiDB-lite"/>
    </source>
</evidence>
<dbReference type="SMART" id="SM00829">
    <property type="entry name" value="PKS_ER"/>
    <property type="match status" value="1"/>
</dbReference>